<reference evidence="4" key="1">
    <citation type="journal article" date="2019" name="Int. J. Syst. Evol. Microbiol.">
        <title>The Global Catalogue of Microorganisms (GCM) 10K type strain sequencing project: providing services to taxonomists for standard genome sequencing and annotation.</title>
        <authorList>
            <consortium name="The Broad Institute Genomics Platform"/>
            <consortium name="The Broad Institute Genome Sequencing Center for Infectious Disease"/>
            <person name="Wu L."/>
            <person name="Ma J."/>
        </authorList>
    </citation>
    <scope>NUCLEOTIDE SEQUENCE [LARGE SCALE GENOMIC DNA]</scope>
    <source>
        <strain evidence="4">CCUG 58938</strain>
    </source>
</reference>
<keyword evidence="4" id="KW-1185">Reference proteome</keyword>
<gene>
    <name evidence="3" type="ORF">ACFQ21_09900</name>
</gene>
<evidence type="ECO:0000313" key="4">
    <source>
        <dbReference type="Proteomes" id="UP001597112"/>
    </source>
</evidence>
<evidence type="ECO:0000256" key="1">
    <source>
        <dbReference type="ARBA" id="ARBA00008005"/>
    </source>
</evidence>
<organism evidence="3 4">
    <name type="scientific">Ohtaekwangia kribbensis</name>
    <dbReference type="NCBI Taxonomy" id="688913"/>
    <lineage>
        <taxon>Bacteria</taxon>
        <taxon>Pseudomonadati</taxon>
        <taxon>Bacteroidota</taxon>
        <taxon>Cytophagia</taxon>
        <taxon>Cytophagales</taxon>
        <taxon>Fulvivirgaceae</taxon>
        <taxon>Ohtaekwangia</taxon>
    </lineage>
</organism>
<name>A0ABW3K1B6_9BACT</name>
<feature type="domain" description="Tail sheath protein C-terminal" evidence="2">
    <location>
        <begin position="369"/>
        <end position="474"/>
    </location>
</feature>
<dbReference type="Proteomes" id="UP001597112">
    <property type="component" value="Unassembled WGS sequence"/>
</dbReference>
<comment type="similarity">
    <text evidence="1">Belongs to the myoviridae tail sheath protein family.</text>
</comment>
<protein>
    <submittedName>
        <fullName evidence="3">Phage tail sheath family protein</fullName>
    </submittedName>
</protein>
<dbReference type="InterPro" id="IPR052042">
    <property type="entry name" value="Tail_sheath_structural"/>
</dbReference>
<sequence length="480" mass="52217">MANYRSPGVYVEEISLLPPSIAEVESAVPAFIGYTEKATLLVADDLINVPTPITSLADFIQYYGGPPVENAANITIGVDELKTGTVTTGFKTTIAITPANTSKNILYHAMKHFFSNGGGRCYVVSVAKFAAPTRADLERGIDLIANEDTPTMLVVPEAIYLDQAGFDGVNQKMINQAASLKDRFAIIDTLTATLPKIPNSVNTDVTTAIGNIPADGAIRRYGAVYYPHLETSYTYTFDFQALILNTHTVNGAAPGAGEDKANQTMSALKNSASLLYNAILTEYNKYHIVLPPSAAIAGVYSRVDRERGVWKAPANVGLMDVVKPRVSVSRPEHDLLNVNSDTGKSVNAILNSPGYGTVVMGARTLDGNDNEWRYVNVRRFFSVVEESIKKSTNWAIFEPNTSPTWVKVKAMIENYLYLKWRDGALAGATPEQAFFVNIGIGSTMTSVDILEGRMIVEIGMAVARPAEFIILKFEQMMQTS</sequence>
<evidence type="ECO:0000259" key="2">
    <source>
        <dbReference type="Pfam" id="PF17482"/>
    </source>
</evidence>
<dbReference type="InterPro" id="IPR020287">
    <property type="entry name" value="Tail_sheath_C"/>
</dbReference>
<dbReference type="Gene3D" id="3.40.50.11780">
    <property type="match status" value="1"/>
</dbReference>
<accession>A0ABW3K1B6</accession>
<dbReference type="RefSeq" id="WP_377578463.1">
    <property type="nucleotide sequence ID" value="NZ_JBHTKA010000002.1"/>
</dbReference>
<evidence type="ECO:0000313" key="3">
    <source>
        <dbReference type="EMBL" id="MFD0999621.1"/>
    </source>
</evidence>
<proteinExistence type="inferred from homology"/>
<dbReference type="PANTHER" id="PTHR35861:SF1">
    <property type="entry name" value="PHAGE TAIL SHEATH PROTEIN"/>
    <property type="match status" value="1"/>
</dbReference>
<dbReference type="Pfam" id="PF17482">
    <property type="entry name" value="Phage_sheath_1C"/>
    <property type="match status" value="1"/>
</dbReference>
<comment type="caution">
    <text evidence="3">The sequence shown here is derived from an EMBL/GenBank/DDBJ whole genome shotgun (WGS) entry which is preliminary data.</text>
</comment>
<dbReference type="EMBL" id="JBHTKA010000002">
    <property type="protein sequence ID" value="MFD0999621.1"/>
    <property type="molecule type" value="Genomic_DNA"/>
</dbReference>
<dbReference type="PANTHER" id="PTHR35861">
    <property type="match status" value="1"/>
</dbReference>